<keyword evidence="7 10" id="KW-1133">Transmembrane helix</keyword>
<reference evidence="12" key="1">
    <citation type="submission" date="2020-04" db="EMBL/GenBank/DDBJ databases">
        <authorList>
            <person name="Neveu A P."/>
        </authorList>
    </citation>
    <scope>NUCLEOTIDE SEQUENCE</scope>
    <source>
        <tissue evidence="12">Whole embryo</tissue>
    </source>
</reference>
<dbReference type="Gene3D" id="3.40.50.300">
    <property type="entry name" value="P-loop containing nucleotide triphosphate hydrolases"/>
    <property type="match status" value="1"/>
</dbReference>
<feature type="transmembrane region" description="Helical" evidence="10">
    <location>
        <begin position="576"/>
        <end position="595"/>
    </location>
</feature>
<dbReference type="Pfam" id="PF19055">
    <property type="entry name" value="ABC2_membrane_7"/>
    <property type="match status" value="1"/>
</dbReference>
<dbReference type="InterPro" id="IPR043926">
    <property type="entry name" value="ABCG_dom"/>
</dbReference>
<evidence type="ECO:0000256" key="10">
    <source>
        <dbReference type="SAM" id="Phobius"/>
    </source>
</evidence>
<dbReference type="InterPro" id="IPR003439">
    <property type="entry name" value="ABC_transporter-like_ATP-bd"/>
</dbReference>
<dbReference type="InterPro" id="IPR050352">
    <property type="entry name" value="ABCG_transporters"/>
</dbReference>
<feature type="domain" description="ABC transporter" evidence="11">
    <location>
        <begin position="65"/>
        <end position="302"/>
    </location>
</feature>
<evidence type="ECO:0000256" key="3">
    <source>
        <dbReference type="ARBA" id="ARBA00022448"/>
    </source>
</evidence>
<comment type="subcellular location">
    <subcellularLocation>
        <location evidence="1">Membrane</location>
        <topology evidence="1">Multi-pass membrane protein</topology>
    </subcellularLocation>
</comment>
<dbReference type="Pfam" id="PF00005">
    <property type="entry name" value="ABC_tran"/>
    <property type="match status" value="1"/>
</dbReference>
<evidence type="ECO:0000256" key="8">
    <source>
        <dbReference type="ARBA" id="ARBA00023136"/>
    </source>
</evidence>
<feature type="transmembrane region" description="Helical" evidence="10">
    <location>
        <begin position="537"/>
        <end position="564"/>
    </location>
</feature>
<feature type="transmembrane region" description="Helical" evidence="10">
    <location>
        <begin position="631"/>
        <end position="651"/>
    </location>
</feature>
<dbReference type="PANTHER" id="PTHR48041">
    <property type="entry name" value="ABC TRANSPORTER G FAMILY MEMBER 28"/>
    <property type="match status" value="1"/>
</dbReference>
<dbReference type="InterPro" id="IPR003593">
    <property type="entry name" value="AAA+_ATPase"/>
</dbReference>
<keyword evidence="4 10" id="KW-0812">Transmembrane</keyword>
<dbReference type="PROSITE" id="PS50893">
    <property type="entry name" value="ABC_TRANSPORTER_2"/>
    <property type="match status" value="1"/>
</dbReference>
<comment type="similarity">
    <text evidence="2">Belongs to the ABC transporter superfamily. ABCG family. Eye pigment precursor importer (TC 3.A.1.204) subfamily.</text>
</comment>
<dbReference type="InterPro" id="IPR027417">
    <property type="entry name" value="P-loop_NTPase"/>
</dbReference>
<feature type="transmembrane region" description="Helical" evidence="10">
    <location>
        <begin position="607"/>
        <end position="625"/>
    </location>
</feature>
<proteinExistence type="evidence at transcript level"/>
<dbReference type="AlphaFoldDB" id="A0A6F9D6A3"/>
<keyword evidence="8 10" id="KW-0472">Membrane</keyword>
<dbReference type="PANTHER" id="PTHR48041:SF63">
    <property type="entry name" value="EARLY GENE AT 23, ISOFORM C"/>
    <property type="match status" value="1"/>
</dbReference>
<keyword evidence="3" id="KW-0813">Transport</keyword>
<dbReference type="SMART" id="SM00382">
    <property type="entry name" value="AAA"/>
    <property type="match status" value="1"/>
</dbReference>
<evidence type="ECO:0000256" key="7">
    <source>
        <dbReference type="ARBA" id="ARBA00022989"/>
    </source>
</evidence>
<dbReference type="GO" id="GO:0016887">
    <property type="term" value="F:ATP hydrolysis activity"/>
    <property type="evidence" value="ECO:0007669"/>
    <property type="project" value="InterPro"/>
</dbReference>
<organism evidence="12">
    <name type="scientific">Phallusia mammillata</name>
    <dbReference type="NCBI Taxonomy" id="59560"/>
    <lineage>
        <taxon>Eukaryota</taxon>
        <taxon>Metazoa</taxon>
        <taxon>Chordata</taxon>
        <taxon>Tunicata</taxon>
        <taxon>Ascidiacea</taxon>
        <taxon>Phlebobranchia</taxon>
        <taxon>Ascidiidae</taxon>
        <taxon>Phallusia</taxon>
    </lineage>
</organism>
<evidence type="ECO:0000256" key="9">
    <source>
        <dbReference type="SAM" id="MobiDB-lite"/>
    </source>
</evidence>
<dbReference type="GO" id="GO:0005524">
    <property type="term" value="F:ATP binding"/>
    <property type="evidence" value="ECO:0007669"/>
    <property type="project" value="UniProtKB-KW"/>
</dbReference>
<evidence type="ECO:0000256" key="2">
    <source>
        <dbReference type="ARBA" id="ARBA00005814"/>
    </source>
</evidence>
<feature type="region of interest" description="Disordered" evidence="9">
    <location>
        <begin position="371"/>
        <end position="394"/>
    </location>
</feature>
<protein>
    <submittedName>
        <fullName evidence="12">ABC transporter G family member 14-like</fullName>
    </submittedName>
</protein>
<evidence type="ECO:0000256" key="4">
    <source>
        <dbReference type="ARBA" id="ARBA00022692"/>
    </source>
</evidence>
<dbReference type="EMBL" id="LR782614">
    <property type="protein sequence ID" value="CAB3219647.1"/>
    <property type="molecule type" value="mRNA"/>
</dbReference>
<keyword evidence="5" id="KW-0547">Nucleotide-binding</keyword>
<dbReference type="PROSITE" id="PS00211">
    <property type="entry name" value="ABC_TRANSPORTER_1"/>
    <property type="match status" value="1"/>
</dbReference>
<accession>A0A6F9D6A3</accession>
<feature type="transmembrane region" description="Helical" evidence="10">
    <location>
        <begin position="698"/>
        <end position="720"/>
    </location>
</feature>
<evidence type="ECO:0000256" key="1">
    <source>
        <dbReference type="ARBA" id="ARBA00004141"/>
    </source>
</evidence>
<evidence type="ECO:0000259" key="11">
    <source>
        <dbReference type="PROSITE" id="PS50893"/>
    </source>
</evidence>
<dbReference type="FunFam" id="3.40.50.300:FF:001276">
    <property type="entry name" value="Uncharacterized protein, isoform A"/>
    <property type="match status" value="1"/>
</dbReference>
<dbReference type="GO" id="GO:0005886">
    <property type="term" value="C:plasma membrane"/>
    <property type="evidence" value="ECO:0007669"/>
    <property type="project" value="TreeGrafter"/>
</dbReference>
<keyword evidence="6" id="KW-0067">ATP-binding</keyword>
<evidence type="ECO:0000313" key="12">
    <source>
        <dbReference type="EMBL" id="CAB3219647.1"/>
    </source>
</evidence>
<name>A0A6F9D6A3_9ASCI</name>
<gene>
    <name evidence="12" type="primary">Abcg4</name>
</gene>
<dbReference type="SUPFAM" id="SSF52540">
    <property type="entry name" value="P-loop containing nucleoside triphosphate hydrolases"/>
    <property type="match status" value="1"/>
</dbReference>
<evidence type="ECO:0000256" key="6">
    <source>
        <dbReference type="ARBA" id="ARBA00022840"/>
    </source>
</evidence>
<dbReference type="InterPro" id="IPR013525">
    <property type="entry name" value="ABC2_TM"/>
</dbReference>
<dbReference type="InterPro" id="IPR017871">
    <property type="entry name" value="ABC_transporter-like_CS"/>
</dbReference>
<evidence type="ECO:0000256" key="5">
    <source>
        <dbReference type="ARBA" id="ARBA00022741"/>
    </source>
</evidence>
<dbReference type="GO" id="GO:0140359">
    <property type="term" value="F:ABC-type transporter activity"/>
    <property type="evidence" value="ECO:0007669"/>
    <property type="project" value="InterPro"/>
</dbReference>
<dbReference type="Pfam" id="PF01061">
    <property type="entry name" value="ABC2_membrane"/>
    <property type="match status" value="1"/>
</dbReference>
<sequence>MPNGLFPPAVLCLVSCDFAVLKVQNRTMTEEALLGSKNDGDLSHVKATRTDFGHADRQVQPGLELRFENLSFKIKDKQILEDVSGTAHPGKVMAVMGPSGSGKTTLLNIIGGRVKCSNCKATIGGQPLTKKTRRKISYVLQQDIFFPNLTLQQTLMFSAELRLPESMPLQTKKQIVAELIEQLDMEKCKHTIIGDNMTRGLSGGEKKRANIANELLTDPAVLLLDEPTSGLDSSTAYALTLSLKKYAVHSGKTVMMTIHQPSIQMFVQFDTVLLLSGGQIAYYGSPKDVLPLFNELGYNCDVTRYNPADFILDIVKSGEDASNKLISASNRRRLTEVDCPILKSTVNAFEAKLSGKDEVVVIRDSPTTVEDLNDNNSIPMSKIPDSENQLNGGRHVSRDTAEPMNGKCPFAGHATSIESRAPSNNSLDEDEKRWPTSSRKQIAVLAVRSFIQGKYRYLSTLKFIKTFGVALICGLVWWQAGRGEIQESVVVDLTSVLFFVNVFNSFNSLFDVLVVFPSEREVVNKERMGGSYRLSSYYIAKTISEAPLTIVLPSISTVIVYWMAGLNGFNDIWAFFGTWLVMILVTFTAQSLGMFVSTATMDFEHGLVLAIFLMISFMLLGGFYVKNIPPWLSWMAYLSPIYFSWSLMLLLEFNSDTRVLCDNTTSAFESCVSTPERNSTGYVLSSDILQSNSVNDPAWVCVVSLLAMLVGFRVIGYIMLRLFHKPIVK</sequence>